<evidence type="ECO:0000313" key="3">
    <source>
        <dbReference type="Proteomes" id="UP001558613"/>
    </source>
</evidence>
<proteinExistence type="predicted"/>
<accession>A0ABR3MUJ4</accession>
<gene>
    <name evidence="2" type="ORF">QQF64_033673</name>
</gene>
<organism evidence="2 3">
    <name type="scientific">Cirrhinus molitorella</name>
    <name type="common">mud carp</name>
    <dbReference type="NCBI Taxonomy" id="172907"/>
    <lineage>
        <taxon>Eukaryota</taxon>
        <taxon>Metazoa</taxon>
        <taxon>Chordata</taxon>
        <taxon>Craniata</taxon>
        <taxon>Vertebrata</taxon>
        <taxon>Euteleostomi</taxon>
        <taxon>Actinopterygii</taxon>
        <taxon>Neopterygii</taxon>
        <taxon>Teleostei</taxon>
        <taxon>Ostariophysi</taxon>
        <taxon>Cypriniformes</taxon>
        <taxon>Cyprinidae</taxon>
        <taxon>Labeoninae</taxon>
        <taxon>Labeonini</taxon>
        <taxon>Cirrhinus</taxon>
    </lineage>
</organism>
<feature type="region of interest" description="Disordered" evidence="1">
    <location>
        <begin position="1"/>
        <end position="37"/>
    </location>
</feature>
<dbReference type="EMBL" id="JAYMGO010000009">
    <property type="protein sequence ID" value="KAL1268310.1"/>
    <property type="molecule type" value="Genomic_DNA"/>
</dbReference>
<evidence type="ECO:0000313" key="2">
    <source>
        <dbReference type="EMBL" id="KAL1268310.1"/>
    </source>
</evidence>
<keyword evidence="3" id="KW-1185">Reference proteome</keyword>
<comment type="caution">
    <text evidence="2">The sequence shown here is derived from an EMBL/GenBank/DDBJ whole genome shotgun (WGS) entry which is preliminary data.</text>
</comment>
<feature type="compositionally biased region" description="Polar residues" evidence="1">
    <location>
        <begin position="20"/>
        <end position="37"/>
    </location>
</feature>
<reference evidence="2 3" key="1">
    <citation type="submission" date="2023-09" db="EMBL/GenBank/DDBJ databases">
        <authorList>
            <person name="Wang M."/>
        </authorList>
    </citation>
    <scope>NUCLEOTIDE SEQUENCE [LARGE SCALE GENOMIC DNA]</scope>
    <source>
        <strain evidence="2">GT-2023</strain>
        <tissue evidence="2">Liver</tissue>
    </source>
</reference>
<name>A0ABR3MUJ4_9TELE</name>
<feature type="compositionally biased region" description="Basic and acidic residues" evidence="1">
    <location>
        <begin position="1"/>
        <end position="13"/>
    </location>
</feature>
<protein>
    <submittedName>
        <fullName evidence="2">Uncharacterized protein</fullName>
    </submittedName>
</protein>
<sequence length="70" mass="7569">MRVERPPGLDRRTGNRKFYGSQTGRSIPASTGPGSQCVSRKLASVLVRLAVSRESEGRKASGKPMLARDP</sequence>
<dbReference type="Proteomes" id="UP001558613">
    <property type="component" value="Unassembled WGS sequence"/>
</dbReference>
<evidence type="ECO:0000256" key="1">
    <source>
        <dbReference type="SAM" id="MobiDB-lite"/>
    </source>
</evidence>